<keyword evidence="1" id="KW-0472">Membrane</keyword>
<proteinExistence type="predicted"/>
<gene>
    <name evidence="2" type="ORF">CISIN_1g040112mg</name>
</gene>
<keyword evidence="3" id="KW-1185">Reference proteome</keyword>
<protein>
    <submittedName>
        <fullName evidence="2">Uncharacterized protein</fullName>
    </submittedName>
</protein>
<evidence type="ECO:0000313" key="2">
    <source>
        <dbReference type="EMBL" id="KDO43846.1"/>
    </source>
</evidence>
<evidence type="ECO:0000313" key="3">
    <source>
        <dbReference type="Proteomes" id="UP000027120"/>
    </source>
</evidence>
<keyword evidence="1" id="KW-0812">Transmembrane</keyword>
<dbReference type="EMBL" id="KK785347">
    <property type="protein sequence ID" value="KDO43846.1"/>
    <property type="molecule type" value="Genomic_DNA"/>
</dbReference>
<reference evidence="2 3" key="1">
    <citation type="submission" date="2014-04" db="EMBL/GenBank/DDBJ databases">
        <authorList>
            <consortium name="International Citrus Genome Consortium"/>
            <person name="Gmitter F."/>
            <person name="Chen C."/>
            <person name="Farmerie W."/>
            <person name="Harkins T."/>
            <person name="Desany B."/>
            <person name="Mohiuddin M."/>
            <person name="Kodira C."/>
            <person name="Borodovsky M."/>
            <person name="Lomsadze A."/>
            <person name="Burns P."/>
            <person name="Jenkins J."/>
            <person name="Prochnik S."/>
            <person name="Shu S."/>
            <person name="Chapman J."/>
            <person name="Pitluck S."/>
            <person name="Schmutz J."/>
            <person name="Rokhsar D."/>
        </authorList>
    </citation>
    <scope>NUCLEOTIDE SEQUENCE</scope>
</reference>
<keyword evidence="1" id="KW-1133">Transmembrane helix</keyword>
<feature type="transmembrane region" description="Helical" evidence="1">
    <location>
        <begin position="12"/>
        <end position="31"/>
    </location>
</feature>
<dbReference type="AlphaFoldDB" id="A0A067DYZ4"/>
<evidence type="ECO:0000256" key="1">
    <source>
        <dbReference type="SAM" id="Phobius"/>
    </source>
</evidence>
<sequence>MSQISRFHIRATFYLMVLLEIYIIPYSRWGLREGNLYKPTFQGFIFIQLMPNLHIYKITSTGKIFT</sequence>
<name>A0A067DYZ4_CITSI</name>
<accession>A0A067DYZ4</accession>
<organism evidence="2 3">
    <name type="scientific">Citrus sinensis</name>
    <name type="common">Sweet orange</name>
    <name type="synonym">Citrus aurantium var. sinensis</name>
    <dbReference type="NCBI Taxonomy" id="2711"/>
    <lineage>
        <taxon>Eukaryota</taxon>
        <taxon>Viridiplantae</taxon>
        <taxon>Streptophyta</taxon>
        <taxon>Embryophyta</taxon>
        <taxon>Tracheophyta</taxon>
        <taxon>Spermatophyta</taxon>
        <taxon>Magnoliopsida</taxon>
        <taxon>eudicotyledons</taxon>
        <taxon>Gunneridae</taxon>
        <taxon>Pentapetalae</taxon>
        <taxon>rosids</taxon>
        <taxon>malvids</taxon>
        <taxon>Sapindales</taxon>
        <taxon>Rutaceae</taxon>
        <taxon>Aurantioideae</taxon>
        <taxon>Citrus</taxon>
    </lineage>
</organism>
<dbReference type="Proteomes" id="UP000027120">
    <property type="component" value="Unassembled WGS sequence"/>
</dbReference>